<evidence type="ECO:0000256" key="3">
    <source>
        <dbReference type="ARBA" id="ARBA00022448"/>
    </source>
</evidence>
<reference evidence="11 12" key="1">
    <citation type="submission" date="2020-12" db="EMBL/GenBank/DDBJ databases">
        <title>Metabolic potential, ecology and presence of endohyphal bacteria is reflected in genomic diversity of Mucoromycotina.</title>
        <authorList>
            <person name="Muszewska A."/>
            <person name="Okrasinska A."/>
            <person name="Steczkiewicz K."/>
            <person name="Drgas O."/>
            <person name="Orlowska M."/>
            <person name="Perlinska-Lenart U."/>
            <person name="Aleksandrzak-Piekarczyk T."/>
            <person name="Szatraj K."/>
            <person name="Zielenkiewicz U."/>
            <person name="Pilsyk S."/>
            <person name="Malc E."/>
            <person name="Mieczkowski P."/>
            <person name="Kruszewska J.S."/>
            <person name="Biernat P."/>
            <person name="Pawlowska J."/>
        </authorList>
    </citation>
    <scope>NUCLEOTIDE SEQUENCE [LARGE SCALE GENOMIC DNA]</scope>
    <source>
        <strain evidence="11 12">CBS 142.35</strain>
    </source>
</reference>
<evidence type="ECO:0000256" key="8">
    <source>
        <dbReference type="SAM" id="MobiDB-lite"/>
    </source>
</evidence>
<comment type="subcellular location">
    <subcellularLocation>
        <location evidence="1">Membrane</location>
        <topology evidence="1">Multi-pass membrane protein</topology>
    </subcellularLocation>
</comment>
<dbReference type="PRINTS" id="PR00171">
    <property type="entry name" value="SUGRTRNSPORT"/>
</dbReference>
<dbReference type="InterPro" id="IPR036259">
    <property type="entry name" value="MFS_trans_sf"/>
</dbReference>
<dbReference type="Proteomes" id="UP000646827">
    <property type="component" value="Unassembled WGS sequence"/>
</dbReference>
<gene>
    <name evidence="11" type="ORF">INT45_011098</name>
</gene>
<dbReference type="PROSITE" id="PS00216">
    <property type="entry name" value="SUGAR_TRANSPORT_1"/>
    <property type="match status" value="1"/>
</dbReference>
<dbReference type="GO" id="GO:0015791">
    <property type="term" value="P:polyol transmembrane transport"/>
    <property type="evidence" value="ECO:0007669"/>
    <property type="project" value="UniProtKB-ARBA"/>
</dbReference>
<feature type="transmembrane region" description="Helical" evidence="9">
    <location>
        <begin position="108"/>
        <end position="137"/>
    </location>
</feature>
<dbReference type="PANTHER" id="PTHR48020">
    <property type="entry name" value="PROTON MYO-INOSITOL COTRANSPORTER"/>
    <property type="match status" value="1"/>
</dbReference>
<feature type="transmembrane region" description="Helical" evidence="9">
    <location>
        <begin position="449"/>
        <end position="473"/>
    </location>
</feature>
<keyword evidence="4 9" id="KW-0812">Transmembrane</keyword>
<feature type="transmembrane region" description="Helical" evidence="9">
    <location>
        <begin position="215"/>
        <end position="236"/>
    </location>
</feature>
<dbReference type="EMBL" id="JAEPRB010000001">
    <property type="protein sequence ID" value="KAG2228306.1"/>
    <property type="molecule type" value="Genomic_DNA"/>
</dbReference>
<feature type="transmembrane region" description="Helical" evidence="9">
    <location>
        <begin position="338"/>
        <end position="356"/>
    </location>
</feature>
<dbReference type="OrthoDB" id="508119at2759"/>
<feature type="transmembrane region" description="Helical" evidence="9">
    <location>
        <begin position="149"/>
        <end position="174"/>
    </location>
</feature>
<evidence type="ECO:0000313" key="11">
    <source>
        <dbReference type="EMBL" id="KAG2228306.1"/>
    </source>
</evidence>
<dbReference type="PROSITE" id="PS50850">
    <property type="entry name" value="MFS"/>
    <property type="match status" value="1"/>
</dbReference>
<evidence type="ECO:0000256" key="2">
    <source>
        <dbReference type="ARBA" id="ARBA00010992"/>
    </source>
</evidence>
<dbReference type="Pfam" id="PF00083">
    <property type="entry name" value="Sugar_tr"/>
    <property type="match status" value="2"/>
</dbReference>
<feature type="transmembrane region" description="Helical" evidence="9">
    <location>
        <begin position="186"/>
        <end position="209"/>
    </location>
</feature>
<evidence type="ECO:0000256" key="9">
    <source>
        <dbReference type="SAM" id="Phobius"/>
    </source>
</evidence>
<dbReference type="GO" id="GO:0015798">
    <property type="term" value="P:myo-inositol transport"/>
    <property type="evidence" value="ECO:0007669"/>
    <property type="project" value="UniProtKB-ARBA"/>
</dbReference>
<sequence length="551" mass="59725">MQLHSIHANTSPATVGGYQPLEQNDQDATIRPNSITRGLDNNSNTDFINNESSLLLIPSIQHLTSYVYLLVLSACIGGFLFGYDTGVISGALQPLSNDFTLNTSKKEIIVGGTTVGAIGGGLLAGVPLVFLASIIFIVGSLVLAGAQSYGILVTGRLIVGLGVGIASMIIPVYIGEVSPKSFRGQLSTLNVLMITFGQVIAYVVNIIFANVSHGWRHMFAFAAIPAIAQCLILPFVPESPRFMIATGQIDDAKAVLRKIYHESTTDEFIDQEIYSIEQSVKLDSSGSFQELLSAENLRPLLIACLLQAAQQLCGFNTAMYYAATIMQMAGFRDHSDSTSVAIIVALTNMVFTAIAIKLIDRIGRRRMLITTMFTMILGLVALGISFAVLQGVTPKQNSCDLYGDICARCILDDRCGWSVDTNSCNSLGLGNDKYVSECPADQTNQNTSIVLLLSLFVYVGSYALGLGYAPWLIQSELFNMRVRSRANGVSTSVNWFCNLLVAISFLSLTNVLSAAGAFWFYAILSFIFWILIMKYVPETAGKSLEDSQRLF</sequence>
<dbReference type="NCBIfam" id="TIGR00879">
    <property type="entry name" value="SP"/>
    <property type="match status" value="1"/>
</dbReference>
<dbReference type="InterPro" id="IPR003663">
    <property type="entry name" value="Sugar/inositol_transpt"/>
</dbReference>
<dbReference type="SUPFAM" id="SSF103473">
    <property type="entry name" value="MFS general substrate transporter"/>
    <property type="match status" value="1"/>
</dbReference>
<name>A0A8H7VMN6_9FUNG</name>
<evidence type="ECO:0000313" key="12">
    <source>
        <dbReference type="Proteomes" id="UP000646827"/>
    </source>
</evidence>
<dbReference type="GO" id="GO:0016020">
    <property type="term" value="C:membrane"/>
    <property type="evidence" value="ECO:0007669"/>
    <property type="project" value="UniProtKB-SubCell"/>
</dbReference>
<dbReference type="PROSITE" id="PS00217">
    <property type="entry name" value="SUGAR_TRANSPORT_2"/>
    <property type="match status" value="1"/>
</dbReference>
<comment type="caution">
    <text evidence="11">The sequence shown here is derived from an EMBL/GenBank/DDBJ whole genome shotgun (WGS) entry which is preliminary data.</text>
</comment>
<evidence type="ECO:0000256" key="7">
    <source>
        <dbReference type="RuleBase" id="RU003346"/>
    </source>
</evidence>
<evidence type="ECO:0000256" key="1">
    <source>
        <dbReference type="ARBA" id="ARBA00004141"/>
    </source>
</evidence>
<organism evidence="11 12">
    <name type="scientific">Circinella minor</name>
    <dbReference type="NCBI Taxonomy" id="1195481"/>
    <lineage>
        <taxon>Eukaryota</taxon>
        <taxon>Fungi</taxon>
        <taxon>Fungi incertae sedis</taxon>
        <taxon>Mucoromycota</taxon>
        <taxon>Mucoromycotina</taxon>
        <taxon>Mucoromycetes</taxon>
        <taxon>Mucorales</taxon>
        <taxon>Lichtheimiaceae</taxon>
        <taxon>Circinella</taxon>
    </lineage>
</organism>
<dbReference type="InterPro" id="IPR020846">
    <property type="entry name" value="MFS_dom"/>
</dbReference>
<dbReference type="InterPro" id="IPR005828">
    <property type="entry name" value="MFS_sugar_transport-like"/>
</dbReference>
<feature type="transmembrane region" description="Helical" evidence="9">
    <location>
        <begin position="493"/>
        <end position="512"/>
    </location>
</feature>
<accession>A0A8H7VMN6</accession>
<feature type="domain" description="Major facilitator superfamily (MFS) profile" evidence="10">
    <location>
        <begin position="70"/>
        <end position="540"/>
    </location>
</feature>
<evidence type="ECO:0000256" key="6">
    <source>
        <dbReference type="ARBA" id="ARBA00023136"/>
    </source>
</evidence>
<keyword evidence="3 7" id="KW-0813">Transport</keyword>
<protein>
    <recommendedName>
        <fullName evidence="10">Major facilitator superfamily (MFS) profile domain-containing protein</fullName>
    </recommendedName>
</protein>
<keyword evidence="12" id="KW-1185">Reference proteome</keyword>
<evidence type="ECO:0000256" key="4">
    <source>
        <dbReference type="ARBA" id="ARBA00022692"/>
    </source>
</evidence>
<dbReference type="AlphaFoldDB" id="A0A8H7VMN6"/>
<proteinExistence type="inferred from homology"/>
<evidence type="ECO:0000256" key="5">
    <source>
        <dbReference type="ARBA" id="ARBA00022989"/>
    </source>
</evidence>
<dbReference type="Gene3D" id="1.20.1250.20">
    <property type="entry name" value="MFS general substrate transporter like domains"/>
    <property type="match status" value="2"/>
</dbReference>
<feature type="transmembrane region" description="Helical" evidence="9">
    <location>
        <begin position="368"/>
        <end position="388"/>
    </location>
</feature>
<dbReference type="InterPro" id="IPR050814">
    <property type="entry name" value="Myo-inositol_Transporter"/>
</dbReference>
<keyword evidence="6 9" id="KW-0472">Membrane</keyword>
<dbReference type="PANTHER" id="PTHR48020:SF12">
    <property type="entry name" value="PROTON MYO-INOSITOL COTRANSPORTER"/>
    <property type="match status" value="1"/>
</dbReference>
<keyword evidence="5 9" id="KW-1133">Transmembrane helix</keyword>
<comment type="similarity">
    <text evidence="2 7">Belongs to the major facilitator superfamily. Sugar transporter (TC 2.A.1.1) family.</text>
</comment>
<feature type="transmembrane region" description="Helical" evidence="9">
    <location>
        <begin position="66"/>
        <end position="87"/>
    </location>
</feature>
<evidence type="ECO:0000259" key="10">
    <source>
        <dbReference type="PROSITE" id="PS50850"/>
    </source>
</evidence>
<feature type="region of interest" description="Disordered" evidence="8">
    <location>
        <begin position="1"/>
        <end position="20"/>
    </location>
</feature>
<dbReference type="InterPro" id="IPR005829">
    <property type="entry name" value="Sugar_transporter_CS"/>
</dbReference>
<dbReference type="GO" id="GO:0022857">
    <property type="term" value="F:transmembrane transporter activity"/>
    <property type="evidence" value="ECO:0007669"/>
    <property type="project" value="InterPro"/>
</dbReference>
<feature type="transmembrane region" description="Helical" evidence="9">
    <location>
        <begin position="518"/>
        <end position="536"/>
    </location>
</feature>